<keyword evidence="4" id="KW-1015">Disulfide bond</keyword>
<dbReference type="InterPro" id="IPR006045">
    <property type="entry name" value="Cupin_1"/>
</dbReference>
<comment type="caution">
    <text evidence="7">The sequence shown here is derived from an EMBL/GenBank/DDBJ whole genome shotgun (WGS) entry which is preliminary data.</text>
</comment>
<keyword evidence="3 4" id="KW-0732">Signal</keyword>
<evidence type="ECO:0000313" key="7">
    <source>
        <dbReference type="EMBL" id="KAG8070450.1"/>
    </source>
</evidence>
<dbReference type="Pfam" id="PF00190">
    <property type="entry name" value="Cupin_1"/>
    <property type="match status" value="2"/>
</dbReference>
<evidence type="ECO:0000256" key="4">
    <source>
        <dbReference type="RuleBase" id="RU003681"/>
    </source>
</evidence>
<organism evidence="7 8">
    <name type="scientific">Zizania palustris</name>
    <name type="common">Northern wild rice</name>
    <dbReference type="NCBI Taxonomy" id="103762"/>
    <lineage>
        <taxon>Eukaryota</taxon>
        <taxon>Viridiplantae</taxon>
        <taxon>Streptophyta</taxon>
        <taxon>Embryophyta</taxon>
        <taxon>Tracheophyta</taxon>
        <taxon>Spermatophyta</taxon>
        <taxon>Magnoliopsida</taxon>
        <taxon>Liliopsida</taxon>
        <taxon>Poales</taxon>
        <taxon>Poaceae</taxon>
        <taxon>BOP clade</taxon>
        <taxon>Oryzoideae</taxon>
        <taxon>Oryzeae</taxon>
        <taxon>Zizaniinae</taxon>
        <taxon>Zizania</taxon>
    </lineage>
</organism>
<dbReference type="InterPro" id="IPR050253">
    <property type="entry name" value="Seed_Storage-Functional"/>
</dbReference>
<dbReference type="AlphaFoldDB" id="A0A8J5SZF9"/>
<feature type="chain" id="PRO_5035487490" description="E1 domain-containing protein" evidence="4">
    <location>
        <begin position="24"/>
        <end position="501"/>
    </location>
</feature>
<feature type="signal peptide" evidence="4">
    <location>
        <begin position="1"/>
        <end position="23"/>
    </location>
</feature>
<comment type="function">
    <text evidence="1 4">Seed storage protein.</text>
</comment>
<evidence type="ECO:0000256" key="1">
    <source>
        <dbReference type="ARBA" id="ARBA00003839"/>
    </source>
</evidence>
<dbReference type="CDD" id="cd02242">
    <property type="entry name" value="cupin_11S_legumin_N"/>
    <property type="match status" value="1"/>
</dbReference>
<keyword evidence="4" id="KW-0758">Storage protein</keyword>
<feature type="domain" description="E1" evidence="6">
    <location>
        <begin position="8"/>
        <end position="122"/>
    </location>
</feature>
<dbReference type="PROSITE" id="PS00305">
    <property type="entry name" value="11S_SEED_STORAGE"/>
    <property type="match status" value="1"/>
</dbReference>
<dbReference type="InterPro" id="IPR008154">
    <property type="entry name" value="Amyloid_glyco_extra"/>
</dbReference>
<evidence type="ECO:0000256" key="3">
    <source>
        <dbReference type="ARBA" id="ARBA00022729"/>
    </source>
</evidence>
<dbReference type="OrthoDB" id="2016041at2759"/>
<comment type="subunit">
    <text evidence="2 4">Hexamer; each subunit is composed of an acidic and a basic chain derived from a single precursor and linked by a disulfide bond.</text>
</comment>
<dbReference type="EMBL" id="JAAALK010000283">
    <property type="protein sequence ID" value="KAG8070450.1"/>
    <property type="molecule type" value="Genomic_DNA"/>
</dbReference>
<dbReference type="InterPro" id="IPR006044">
    <property type="entry name" value="11S_seedstore_pln"/>
</dbReference>
<dbReference type="SMART" id="SM00835">
    <property type="entry name" value="Cupin_1"/>
    <property type="match status" value="2"/>
</dbReference>
<dbReference type="InterPro" id="IPR022379">
    <property type="entry name" value="11S_seedstore_CS"/>
</dbReference>
<dbReference type="PROSITE" id="PS51869">
    <property type="entry name" value="APP_E1"/>
    <property type="match status" value="1"/>
</dbReference>
<keyword evidence="4" id="KW-0708">Seed storage protein</keyword>
<feature type="compositionally biased region" description="Low complexity" evidence="5">
    <location>
        <begin position="489"/>
        <end position="501"/>
    </location>
</feature>
<evidence type="ECO:0000313" key="8">
    <source>
        <dbReference type="Proteomes" id="UP000729402"/>
    </source>
</evidence>
<dbReference type="PRINTS" id="PR00439">
    <property type="entry name" value="11SGLOBULIN"/>
</dbReference>
<evidence type="ECO:0000256" key="5">
    <source>
        <dbReference type="SAM" id="MobiDB-lite"/>
    </source>
</evidence>
<dbReference type="PANTHER" id="PTHR31189">
    <property type="entry name" value="OS03G0336100 PROTEIN-RELATED"/>
    <property type="match status" value="1"/>
</dbReference>
<name>A0A8J5SZF9_ZIZPA</name>
<proteinExistence type="inferred from homology"/>
<comment type="similarity">
    <text evidence="4">Belongs to the 11S seed storage protein (globulins) family.</text>
</comment>
<accession>A0A8J5SZF9</accession>
<reference evidence="7" key="1">
    <citation type="journal article" date="2021" name="bioRxiv">
        <title>Whole Genome Assembly and Annotation of Northern Wild Rice, Zizania palustris L., Supports a Whole Genome Duplication in the Zizania Genus.</title>
        <authorList>
            <person name="Haas M."/>
            <person name="Kono T."/>
            <person name="Macchietto M."/>
            <person name="Millas R."/>
            <person name="McGilp L."/>
            <person name="Shao M."/>
            <person name="Duquette J."/>
            <person name="Hirsch C.N."/>
            <person name="Kimball J."/>
        </authorList>
    </citation>
    <scope>NUCLEOTIDE SEQUENCE</scope>
    <source>
        <tissue evidence="7">Fresh leaf tissue</tissue>
    </source>
</reference>
<evidence type="ECO:0000256" key="2">
    <source>
        <dbReference type="ARBA" id="ARBA00011818"/>
    </source>
</evidence>
<keyword evidence="8" id="KW-1185">Reference proteome</keyword>
<dbReference type="GO" id="GO:0045735">
    <property type="term" value="F:nutrient reservoir activity"/>
    <property type="evidence" value="ECO:0007669"/>
    <property type="project" value="UniProtKB-KW"/>
</dbReference>
<dbReference type="GO" id="GO:0048316">
    <property type="term" value="P:seed development"/>
    <property type="evidence" value="ECO:0007669"/>
    <property type="project" value="UniProtKB-ARBA"/>
</dbReference>
<feature type="region of interest" description="Disordered" evidence="5">
    <location>
        <begin position="476"/>
        <end position="501"/>
    </location>
</feature>
<dbReference type="CDD" id="cd02243">
    <property type="entry name" value="cupin_11S_legumin_C"/>
    <property type="match status" value="1"/>
</dbReference>
<reference evidence="7" key="2">
    <citation type="submission" date="2021-02" db="EMBL/GenBank/DDBJ databases">
        <authorList>
            <person name="Kimball J.A."/>
            <person name="Haas M.W."/>
            <person name="Macchietto M."/>
            <person name="Kono T."/>
            <person name="Duquette J."/>
            <person name="Shao M."/>
        </authorList>
    </citation>
    <scope>NUCLEOTIDE SEQUENCE</scope>
    <source>
        <tissue evidence="7">Fresh leaf tissue</tissue>
    </source>
</reference>
<dbReference type="FunFam" id="2.60.120.10:FF:000073">
    <property type="entry name" value="Glycinin G1"/>
    <property type="match status" value="1"/>
</dbReference>
<evidence type="ECO:0000259" key="6">
    <source>
        <dbReference type="PROSITE" id="PS51869"/>
    </source>
</evidence>
<dbReference type="Proteomes" id="UP000729402">
    <property type="component" value="Unassembled WGS sequence"/>
</dbReference>
<gene>
    <name evidence="7" type="ORF">GUJ93_ZPchr0006g44310</name>
</gene>
<sequence length="501" mass="56607">MATRAFSWVSVFLVLVLCHGSTAQLFNPSINPWHSSRQGASKDCRFDRLQAFEPLRKVRSEAGVTEYFDENNEQFHCTGTFVIRRVIEPQGLLVPRYSNNHGMAYIIQGRGFVGLTFPGCPATYQQQSQQFLSEDQGQSQRFRDEHQKIHQFKQGDVVALPAGVAHWFYNDGDAPIVVVFVFDVNNNANQLEPSQKEFLLAGNNKREQQQHVYSRSIEQQHSGQNIFSGFNSELLSEALGINSVAATRLKSQNDQRGEIIRVKNGLQMLKPILAQQQEQAQSEYQQIQYSEEQQQQTSIHGWNGLDENMCTVRARFNVENPSRADTYNPRAGRITRVNSQKFPILNLIQLSATRVNLYQNAIISPFWNVNAHSLVYVIQGRARVQVVSNLGKTVFDGVLRPGQLLIIPQHYVVLKKAEREGCQYIAFKTNANSMVSQLAGKNSVLRAMPVDVVANAYRFSREQARSLKNNRGEEVGAFAPRFQQQSHQGSISNGSEGEIEE</sequence>
<dbReference type="PANTHER" id="PTHR31189:SF35">
    <property type="entry name" value="12S SEED STORAGE PROTEIN CRB"/>
    <property type="match status" value="1"/>
</dbReference>
<protein>
    <recommendedName>
        <fullName evidence="6">E1 domain-containing protein</fullName>
    </recommendedName>
</protein>